<feature type="compositionally biased region" description="Pro residues" evidence="1">
    <location>
        <begin position="1"/>
        <end position="11"/>
    </location>
</feature>
<evidence type="ECO:0000256" key="1">
    <source>
        <dbReference type="SAM" id="MobiDB-lite"/>
    </source>
</evidence>
<accession>E2AM95</accession>
<dbReference type="EMBL" id="GL440772">
    <property type="protein sequence ID" value="EFN65444.1"/>
    <property type="molecule type" value="Genomic_DNA"/>
</dbReference>
<gene>
    <name evidence="2" type="ORF">EAG_13559</name>
</gene>
<protein>
    <submittedName>
        <fullName evidence="2">Uncharacterized protein</fullName>
    </submittedName>
</protein>
<evidence type="ECO:0000313" key="3">
    <source>
        <dbReference type="Proteomes" id="UP000000311"/>
    </source>
</evidence>
<reference evidence="2 3" key="1">
    <citation type="journal article" date="2010" name="Science">
        <title>Genomic comparison of the ants Camponotus floridanus and Harpegnathos saltator.</title>
        <authorList>
            <person name="Bonasio R."/>
            <person name="Zhang G."/>
            <person name="Ye C."/>
            <person name="Mutti N.S."/>
            <person name="Fang X."/>
            <person name="Qin N."/>
            <person name="Donahue G."/>
            <person name="Yang P."/>
            <person name="Li Q."/>
            <person name="Li C."/>
            <person name="Zhang P."/>
            <person name="Huang Z."/>
            <person name="Berger S.L."/>
            <person name="Reinberg D."/>
            <person name="Wang J."/>
            <person name="Liebig J."/>
        </authorList>
    </citation>
    <scope>NUCLEOTIDE SEQUENCE [LARGE SCALE GENOMIC DNA]</scope>
    <source>
        <strain evidence="3">C129</strain>
    </source>
</reference>
<feature type="region of interest" description="Disordered" evidence="1">
    <location>
        <begin position="1"/>
        <end position="29"/>
    </location>
</feature>
<sequence length="81" mass="8881">MAKTPPPPPENTPTSLTLSIPDPHKPRDLGSVPKIFTSISNAERATSLPEVLLRPAILFPLHYHSDRVSISDFVIISDNLL</sequence>
<name>E2AM95_CAMFO</name>
<dbReference type="Proteomes" id="UP000000311">
    <property type="component" value="Unassembled WGS sequence"/>
</dbReference>
<evidence type="ECO:0000313" key="2">
    <source>
        <dbReference type="EMBL" id="EFN65444.1"/>
    </source>
</evidence>
<organism evidence="3">
    <name type="scientific">Camponotus floridanus</name>
    <name type="common">Florida carpenter ant</name>
    <dbReference type="NCBI Taxonomy" id="104421"/>
    <lineage>
        <taxon>Eukaryota</taxon>
        <taxon>Metazoa</taxon>
        <taxon>Ecdysozoa</taxon>
        <taxon>Arthropoda</taxon>
        <taxon>Hexapoda</taxon>
        <taxon>Insecta</taxon>
        <taxon>Pterygota</taxon>
        <taxon>Neoptera</taxon>
        <taxon>Endopterygota</taxon>
        <taxon>Hymenoptera</taxon>
        <taxon>Apocrita</taxon>
        <taxon>Aculeata</taxon>
        <taxon>Formicoidea</taxon>
        <taxon>Formicidae</taxon>
        <taxon>Formicinae</taxon>
        <taxon>Camponotus</taxon>
    </lineage>
</organism>
<dbReference type="InParanoid" id="E2AM95"/>
<keyword evidence="3" id="KW-1185">Reference proteome</keyword>
<dbReference type="AlphaFoldDB" id="E2AM95"/>
<proteinExistence type="predicted"/>